<keyword evidence="4" id="KW-0633">Potassium transport</keyword>
<feature type="transmembrane region" description="Helical" evidence="10">
    <location>
        <begin position="217"/>
        <end position="233"/>
    </location>
</feature>
<gene>
    <name evidence="12" type="ORF">CRU91_05090</name>
</gene>
<feature type="transmembrane region" description="Helical" evidence="10">
    <location>
        <begin position="27"/>
        <end position="44"/>
    </location>
</feature>
<evidence type="ECO:0000256" key="9">
    <source>
        <dbReference type="ARBA" id="ARBA00023136"/>
    </source>
</evidence>
<feature type="transmembrane region" description="Helical" evidence="10">
    <location>
        <begin position="85"/>
        <end position="108"/>
    </location>
</feature>
<keyword evidence="7 10" id="KW-1133">Transmembrane helix</keyword>
<dbReference type="Gene3D" id="3.40.50.720">
    <property type="entry name" value="NAD(P)-binding Rossmann-like Domain"/>
    <property type="match status" value="1"/>
</dbReference>
<keyword evidence="13" id="KW-1185">Reference proteome</keyword>
<keyword evidence="8" id="KW-0406">Ion transport</keyword>
<keyword evidence="2" id="KW-0813">Transport</keyword>
<feature type="transmembrane region" description="Helical" evidence="10">
    <location>
        <begin position="326"/>
        <end position="345"/>
    </location>
</feature>
<evidence type="ECO:0000259" key="11">
    <source>
        <dbReference type="PROSITE" id="PS51201"/>
    </source>
</evidence>
<proteinExistence type="predicted"/>
<dbReference type="OrthoDB" id="9781411at2"/>
<feature type="transmembrane region" description="Helical" evidence="10">
    <location>
        <begin position="357"/>
        <end position="377"/>
    </location>
</feature>
<evidence type="ECO:0000256" key="8">
    <source>
        <dbReference type="ARBA" id="ARBA00023065"/>
    </source>
</evidence>
<dbReference type="Pfam" id="PF00999">
    <property type="entry name" value="Na_H_Exchanger"/>
    <property type="match status" value="1"/>
</dbReference>
<evidence type="ECO:0000256" key="7">
    <source>
        <dbReference type="ARBA" id="ARBA00022989"/>
    </source>
</evidence>
<dbReference type="GO" id="GO:1902600">
    <property type="term" value="P:proton transmembrane transport"/>
    <property type="evidence" value="ECO:0007669"/>
    <property type="project" value="InterPro"/>
</dbReference>
<dbReference type="GO" id="GO:0006813">
    <property type="term" value="P:potassium ion transport"/>
    <property type="evidence" value="ECO:0007669"/>
    <property type="project" value="UniProtKB-KW"/>
</dbReference>
<dbReference type="InterPro" id="IPR003148">
    <property type="entry name" value="RCK_N"/>
</dbReference>
<evidence type="ECO:0000256" key="10">
    <source>
        <dbReference type="SAM" id="Phobius"/>
    </source>
</evidence>
<comment type="caution">
    <text evidence="12">The sequence shown here is derived from an EMBL/GenBank/DDBJ whole genome shotgun (WGS) entry which is preliminary data.</text>
</comment>
<reference evidence="12 13" key="1">
    <citation type="submission" date="2017-10" db="EMBL/GenBank/DDBJ databases">
        <title>Genomics of the genus Arcobacter.</title>
        <authorList>
            <person name="Perez-Cataluna A."/>
            <person name="Figueras M.J."/>
        </authorList>
    </citation>
    <scope>NUCLEOTIDE SEQUENCE [LARGE SCALE GENOMIC DNA]</scope>
    <source>
        <strain evidence="12 13">CECT 9230</strain>
    </source>
</reference>
<dbReference type="Proteomes" id="UP000252669">
    <property type="component" value="Unassembled WGS sequence"/>
</dbReference>
<keyword evidence="5 10" id="KW-0812">Transmembrane</keyword>
<evidence type="ECO:0000256" key="5">
    <source>
        <dbReference type="ARBA" id="ARBA00022692"/>
    </source>
</evidence>
<dbReference type="InterPro" id="IPR038770">
    <property type="entry name" value="Na+/solute_symporter_sf"/>
</dbReference>
<keyword evidence="9 10" id="KW-0472">Membrane</keyword>
<evidence type="ECO:0000256" key="6">
    <source>
        <dbReference type="ARBA" id="ARBA00022958"/>
    </source>
</evidence>
<name>A0A366MSE5_9BACT</name>
<dbReference type="PANTHER" id="PTHR46157:SF4">
    <property type="entry name" value="K(+) EFFLUX ANTIPORTER 3, CHLOROPLASTIC"/>
    <property type="match status" value="1"/>
</dbReference>
<feature type="domain" description="RCK N-terminal" evidence="11">
    <location>
        <begin position="399"/>
        <end position="518"/>
    </location>
</feature>
<dbReference type="PANTHER" id="PTHR46157">
    <property type="entry name" value="K(+) EFFLUX ANTIPORTER 3, CHLOROPLASTIC"/>
    <property type="match status" value="1"/>
</dbReference>
<keyword evidence="3" id="KW-0050">Antiport</keyword>
<feature type="transmembrane region" description="Helical" evidence="10">
    <location>
        <begin position="6"/>
        <end position="22"/>
    </location>
</feature>
<dbReference type="EMBL" id="PDKB01000007">
    <property type="protein sequence ID" value="RBQ29208.1"/>
    <property type="molecule type" value="Genomic_DNA"/>
</dbReference>
<feature type="transmembrane region" description="Helical" evidence="10">
    <location>
        <begin position="56"/>
        <end position="73"/>
    </location>
</feature>
<dbReference type="RefSeq" id="WP_113894065.1">
    <property type="nucleotide sequence ID" value="NZ_CP182882.1"/>
</dbReference>
<feature type="transmembrane region" description="Helical" evidence="10">
    <location>
        <begin position="114"/>
        <end position="134"/>
    </location>
</feature>
<evidence type="ECO:0000256" key="1">
    <source>
        <dbReference type="ARBA" id="ARBA00004141"/>
    </source>
</evidence>
<dbReference type="SUPFAM" id="SSF51735">
    <property type="entry name" value="NAD(P)-binding Rossmann-fold domains"/>
    <property type="match status" value="1"/>
</dbReference>
<evidence type="ECO:0000313" key="12">
    <source>
        <dbReference type="EMBL" id="RBQ29208.1"/>
    </source>
</evidence>
<comment type="subcellular location">
    <subcellularLocation>
        <location evidence="1">Membrane</location>
        <topology evidence="1">Multi-pass membrane protein</topology>
    </subcellularLocation>
</comment>
<evidence type="ECO:0000313" key="13">
    <source>
        <dbReference type="Proteomes" id="UP000252669"/>
    </source>
</evidence>
<protein>
    <submittedName>
        <fullName evidence="12">Potassium transporter</fullName>
    </submittedName>
</protein>
<accession>A0A366MSE5</accession>
<organism evidence="12 13">
    <name type="scientific">Aliarcobacter vitoriensis</name>
    <dbReference type="NCBI Taxonomy" id="2011099"/>
    <lineage>
        <taxon>Bacteria</taxon>
        <taxon>Pseudomonadati</taxon>
        <taxon>Campylobacterota</taxon>
        <taxon>Epsilonproteobacteria</taxon>
        <taxon>Campylobacterales</taxon>
        <taxon>Arcobacteraceae</taxon>
        <taxon>Aliarcobacter</taxon>
    </lineage>
</organism>
<dbReference type="InterPro" id="IPR006153">
    <property type="entry name" value="Cation/H_exchanger_TM"/>
</dbReference>
<evidence type="ECO:0000256" key="4">
    <source>
        <dbReference type="ARBA" id="ARBA00022538"/>
    </source>
</evidence>
<evidence type="ECO:0000256" key="2">
    <source>
        <dbReference type="ARBA" id="ARBA00022448"/>
    </source>
</evidence>
<keyword evidence="6" id="KW-0630">Potassium</keyword>
<dbReference type="GO" id="GO:0015297">
    <property type="term" value="F:antiporter activity"/>
    <property type="evidence" value="ECO:0007669"/>
    <property type="project" value="UniProtKB-KW"/>
</dbReference>
<dbReference type="GO" id="GO:0005886">
    <property type="term" value="C:plasma membrane"/>
    <property type="evidence" value="ECO:0007669"/>
    <property type="project" value="TreeGrafter"/>
</dbReference>
<feature type="transmembrane region" description="Helical" evidence="10">
    <location>
        <begin position="176"/>
        <end position="197"/>
    </location>
</feature>
<sequence>MEHFLTTLFLAIFLATVLNIILKKFGISQIIGYILTGIIISYGFHFKGANMDSLDAIAEFGIVFLMFTIGLEISIEKIKKMKEILLLNGFLQVAISAILIFFVAYLIFHLSIEISLIVALAFSLSSTAIVLPYLKQSRDIYTPYGERSTAILIFQDLAVIPILLLISFLTNDTLSISEVLIKTAISAAIILFFMFIFGKKIITWLLRFSADTRMEELFIGAVLSIVIGASLLAEYLGFTYSLGAFLAGMIIADTKFRIKVESDIVNLKDLLLGTFFFTVGVKIDIVYFLQNIHIVIGLFLLVMLLKAIAVYMIIRRKSDKNTAIKTAIALCQVGEFSFAIFTLASNQGVIPQETANFLVLISVMSMILTPFFLNNIYKISGALAKDLYESDKIETINDKNHIIVCGFSILGRVVAKDLEDRKLTFVIVSNDLRQVQLATKLGYKAFFGNLEKESVLEALKVEKSSSIIMTINETQDKILICDAIMKYCPTANIILKYESLDEKQLLSDLKIKKFIHAYAQIGKSLVEEATNSCDIKSYKYD</sequence>
<dbReference type="Pfam" id="PF02254">
    <property type="entry name" value="TrkA_N"/>
    <property type="match status" value="1"/>
</dbReference>
<dbReference type="Gene3D" id="1.20.1530.20">
    <property type="match status" value="1"/>
</dbReference>
<dbReference type="PROSITE" id="PS51201">
    <property type="entry name" value="RCK_N"/>
    <property type="match status" value="1"/>
</dbReference>
<feature type="transmembrane region" description="Helical" evidence="10">
    <location>
        <begin position="150"/>
        <end position="170"/>
    </location>
</feature>
<dbReference type="AlphaFoldDB" id="A0A366MSE5"/>
<feature type="transmembrane region" description="Helical" evidence="10">
    <location>
        <begin position="294"/>
        <end position="314"/>
    </location>
</feature>
<evidence type="ECO:0000256" key="3">
    <source>
        <dbReference type="ARBA" id="ARBA00022449"/>
    </source>
</evidence>
<dbReference type="InterPro" id="IPR036291">
    <property type="entry name" value="NAD(P)-bd_dom_sf"/>
</dbReference>